<dbReference type="EMBL" id="VTOW01000002">
    <property type="protein sequence ID" value="NKE71300.1"/>
    <property type="molecule type" value="Genomic_DNA"/>
</dbReference>
<feature type="domain" description="RES" evidence="1">
    <location>
        <begin position="34"/>
        <end position="171"/>
    </location>
</feature>
<dbReference type="SMART" id="SM00953">
    <property type="entry name" value="RES"/>
    <property type="match status" value="1"/>
</dbReference>
<name>A0A7X6DQ43_9BACT</name>
<proteinExistence type="predicted"/>
<dbReference type="Proteomes" id="UP000534783">
    <property type="component" value="Unassembled WGS sequence"/>
</dbReference>
<comment type="caution">
    <text evidence="2">The sequence shown here is derived from an EMBL/GenBank/DDBJ whole genome shotgun (WGS) entry which is preliminary data.</text>
</comment>
<evidence type="ECO:0000313" key="2">
    <source>
        <dbReference type="EMBL" id="NKE71300.1"/>
    </source>
</evidence>
<dbReference type="AlphaFoldDB" id="A0A7X6DQ43"/>
<keyword evidence="3" id="KW-1185">Reference proteome</keyword>
<reference evidence="2 3" key="1">
    <citation type="journal article" date="2020" name="Nature">
        <title>Bacterial chemolithoautotrophy via manganese oxidation.</title>
        <authorList>
            <person name="Yu H."/>
            <person name="Leadbetter J.R."/>
        </authorList>
    </citation>
    <scope>NUCLEOTIDE SEQUENCE [LARGE SCALE GENOMIC DNA]</scope>
    <source>
        <strain evidence="2 3">Mn-1</strain>
    </source>
</reference>
<dbReference type="InterPro" id="IPR014914">
    <property type="entry name" value="RES_dom"/>
</dbReference>
<protein>
    <submittedName>
        <fullName evidence="2">RES family NAD+ phosphorylase</fullName>
    </submittedName>
</protein>
<evidence type="ECO:0000313" key="3">
    <source>
        <dbReference type="Proteomes" id="UP000534783"/>
    </source>
</evidence>
<gene>
    <name evidence="2" type="ORF">MNODULE_11180</name>
</gene>
<organism evidence="2 3">
    <name type="scientific">Candidatus Manganitrophus noduliformans</name>
    <dbReference type="NCBI Taxonomy" id="2606439"/>
    <lineage>
        <taxon>Bacteria</taxon>
        <taxon>Pseudomonadati</taxon>
        <taxon>Nitrospirota</taxon>
        <taxon>Nitrospiria</taxon>
        <taxon>Candidatus Troglogloeales</taxon>
        <taxon>Candidatus Manganitrophaceae</taxon>
        <taxon>Candidatus Manganitrophus</taxon>
    </lineage>
</organism>
<dbReference type="RefSeq" id="WP_168059814.1">
    <property type="nucleotide sequence ID" value="NZ_VTOW01000002.1"/>
</dbReference>
<accession>A0A7X6DQ43</accession>
<evidence type="ECO:0000259" key="1">
    <source>
        <dbReference type="SMART" id="SM00953"/>
    </source>
</evidence>
<sequence length="187" mass="21690">MRFQKILARLKRIEPEPLNGTYYRAVRIDFMWEPLGTLGSKRAGGRYNLKGKFEVLYLAADPELALKESTPGFEVKFPPHVLFSVEIHLSRVIRLDRPEIREAFGVSLEDLLIPWRYDQNVLGREAITQKVGRMIRSSKRFEAILYPSKVDPARSNLGILMDRLKKGSTVDLFDPDRIIQWTYRGKI</sequence>
<dbReference type="Pfam" id="PF08808">
    <property type="entry name" value="RES"/>
    <property type="match status" value="1"/>
</dbReference>